<dbReference type="AlphaFoldDB" id="A0A392SY24"/>
<sequence length="32" mass="3730">MISLGRGFYEFQFASFEDMRLAWSMGTVNLKP</sequence>
<accession>A0A392SY24</accession>
<organism evidence="1 2">
    <name type="scientific">Trifolium medium</name>
    <dbReference type="NCBI Taxonomy" id="97028"/>
    <lineage>
        <taxon>Eukaryota</taxon>
        <taxon>Viridiplantae</taxon>
        <taxon>Streptophyta</taxon>
        <taxon>Embryophyta</taxon>
        <taxon>Tracheophyta</taxon>
        <taxon>Spermatophyta</taxon>
        <taxon>Magnoliopsida</taxon>
        <taxon>eudicotyledons</taxon>
        <taxon>Gunneridae</taxon>
        <taxon>Pentapetalae</taxon>
        <taxon>rosids</taxon>
        <taxon>fabids</taxon>
        <taxon>Fabales</taxon>
        <taxon>Fabaceae</taxon>
        <taxon>Papilionoideae</taxon>
        <taxon>50 kb inversion clade</taxon>
        <taxon>NPAAA clade</taxon>
        <taxon>Hologalegina</taxon>
        <taxon>IRL clade</taxon>
        <taxon>Trifolieae</taxon>
        <taxon>Trifolium</taxon>
    </lineage>
</organism>
<dbReference type="Proteomes" id="UP000265520">
    <property type="component" value="Unassembled WGS sequence"/>
</dbReference>
<comment type="caution">
    <text evidence="1">The sequence shown here is derived from an EMBL/GenBank/DDBJ whole genome shotgun (WGS) entry which is preliminary data.</text>
</comment>
<evidence type="ECO:0000313" key="2">
    <source>
        <dbReference type="Proteomes" id="UP000265520"/>
    </source>
</evidence>
<reference evidence="1 2" key="1">
    <citation type="journal article" date="2018" name="Front. Plant Sci.">
        <title>Red Clover (Trifolium pratense) and Zigzag Clover (T. medium) - A Picture of Genomic Similarities and Differences.</title>
        <authorList>
            <person name="Dluhosova J."/>
            <person name="Istvanek J."/>
            <person name="Nedelnik J."/>
            <person name="Repkova J."/>
        </authorList>
    </citation>
    <scope>NUCLEOTIDE SEQUENCE [LARGE SCALE GENOMIC DNA]</scope>
    <source>
        <strain evidence="2">cv. 10/8</strain>
        <tissue evidence="1">Leaf</tissue>
    </source>
</reference>
<protein>
    <submittedName>
        <fullName evidence="1">DUF4283 domain protein</fullName>
    </submittedName>
</protein>
<feature type="non-terminal residue" evidence="1">
    <location>
        <position position="32"/>
    </location>
</feature>
<evidence type="ECO:0000313" key="1">
    <source>
        <dbReference type="EMBL" id="MCI53372.1"/>
    </source>
</evidence>
<name>A0A392SY24_9FABA</name>
<proteinExistence type="predicted"/>
<dbReference type="EMBL" id="LXQA010462166">
    <property type="protein sequence ID" value="MCI53372.1"/>
    <property type="molecule type" value="Genomic_DNA"/>
</dbReference>
<keyword evidence="2" id="KW-1185">Reference proteome</keyword>